<dbReference type="AlphaFoldDB" id="A0A8S9RYH4"/>
<feature type="compositionally biased region" description="Polar residues" evidence="1">
    <location>
        <begin position="1"/>
        <end position="11"/>
    </location>
</feature>
<feature type="compositionally biased region" description="Polar residues" evidence="1">
    <location>
        <begin position="62"/>
        <end position="71"/>
    </location>
</feature>
<proteinExistence type="predicted"/>
<dbReference type="Proteomes" id="UP000712600">
    <property type="component" value="Unassembled WGS sequence"/>
</dbReference>
<dbReference type="EMBL" id="QGKX02000088">
    <property type="protein sequence ID" value="KAF3585877.1"/>
    <property type="molecule type" value="Genomic_DNA"/>
</dbReference>
<protein>
    <submittedName>
        <fullName evidence="2">Uncharacterized protein</fullName>
    </submittedName>
</protein>
<name>A0A8S9RYH4_BRACR</name>
<feature type="region of interest" description="Disordered" evidence="1">
    <location>
        <begin position="1"/>
        <end position="81"/>
    </location>
</feature>
<organism evidence="2 3">
    <name type="scientific">Brassica cretica</name>
    <name type="common">Mustard</name>
    <dbReference type="NCBI Taxonomy" id="69181"/>
    <lineage>
        <taxon>Eukaryota</taxon>
        <taxon>Viridiplantae</taxon>
        <taxon>Streptophyta</taxon>
        <taxon>Embryophyta</taxon>
        <taxon>Tracheophyta</taxon>
        <taxon>Spermatophyta</taxon>
        <taxon>Magnoliopsida</taxon>
        <taxon>eudicotyledons</taxon>
        <taxon>Gunneridae</taxon>
        <taxon>Pentapetalae</taxon>
        <taxon>rosids</taxon>
        <taxon>malvids</taxon>
        <taxon>Brassicales</taxon>
        <taxon>Brassicaceae</taxon>
        <taxon>Brassiceae</taxon>
        <taxon>Brassica</taxon>
    </lineage>
</organism>
<gene>
    <name evidence="2" type="ORF">F2Q69_00031030</name>
</gene>
<evidence type="ECO:0000313" key="3">
    <source>
        <dbReference type="Proteomes" id="UP000712600"/>
    </source>
</evidence>
<sequence>MTPPSTLQGENQPLRLNRSTNPRRLHELRHGSIRSTRRSSKDTQRPASCFGRSTHRSRWPNEPSTDDTPSPIQHKHYGDGC</sequence>
<accession>A0A8S9RYH4</accession>
<reference evidence="2" key="1">
    <citation type="submission" date="2019-12" db="EMBL/GenBank/DDBJ databases">
        <title>Genome sequencing and annotation of Brassica cretica.</title>
        <authorList>
            <person name="Studholme D.J."/>
            <person name="Sarris P."/>
        </authorList>
    </citation>
    <scope>NUCLEOTIDE SEQUENCE</scope>
    <source>
        <strain evidence="2">PFS-109/04</strain>
        <tissue evidence="2">Leaf</tissue>
    </source>
</reference>
<comment type="caution">
    <text evidence="2">The sequence shown here is derived from an EMBL/GenBank/DDBJ whole genome shotgun (WGS) entry which is preliminary data.</text>
</comment>
<evidence type="ECO:0000313" key="2">
    <source>
        <dbReference type="EMBL" id="KAF3585877.1"/>
    </source>
</evidence>
<evidence type="ECO:0000256" key="1">
    <source>
        <dbReference type="SAM" id="MobiDB-lite"/>
    </source>
</evidence>